<sequence length="40" mass="4877">MEERVRKYFKELFIIIDNQGFITCVNQMKYNLLPSDNCDF</sequence>
<name>A0A016BR50_BACFG</name>
<dbReference type="EMBL" id="JGDS01000069">
    <property type="protein sequence ID" value="EXZ71257.1"/>
    <property type="molecule type" value="Genomic_DNA"/>
</dbReference>
<evidence type="ECO:0000313" key="1">
    <source>
        <dbReference type="EMBL" id="EXZ71257.1"/>
    </source>
</evidence>
<dbReference type="Proteomes" id="UP000020938">
    <property type="component" value="Unassembled WGS sequence"/>
</dbReference>
<dbReference type="AlphaFoldDB" id="A0A016BR50"/>
<proteinExistence type="predicted"/>
<organism evidence="1 2">
    <name type="scientific">Bacteroides fragilis str. 3976T8</name>
    <dbReference type="NCBI Taxonomy" id="1339314"/>
    <lineage>
        <taxon>Bacteria</taxon>
        <taxon>Pseudomonadati</taxon>
        <taxon>Bacteroidota</taxon>
        <taxon>Bacteroidia</taxon>
        <taxon>Bacteroidales</taxon>
        <taxon>Bacteroidaceae</taxon>
        <taxon>Bacteroides</taxon>
    </lineage>
</organism>
<reference evidence="1 2" key="1">
    <citation type="submission" date="2014-02" db="EMBL/GenBank/DDBJ databases">
        <authorList>
            <person name="Sears C."/>
            <person name="Carroll K."/>
            <person name="Sack B.R."/>
            <person name="Qadri F."/>
            <person name="Myers L.L."/>
            <person name="Chung G.-T."/>
            <person name="Escheverria P."/>
            <person name="Fraser C.M."/>
            <person name="Sadzewicz L."/>
            <person name="Shefchek K.A."/>
            <person name="Tallon L."/>
            <person name="Das S.P."/>
            <person name="Daugherty S."/>
            <person name="Mongodin E.F."/>
        </authorList>
    </citation>
    <scope>NUCLEOTIDE SEQUENCE [LARGE SCALE GENOMIC DNA]</scope>
    <source>
        <strain evidence="1 2">3976T8</strain>
    </source>
</reference>
<protein>
    <submittedName>
        <fullName evidence="1">Uncharacterized protein</fullName>
    </submittedName>
</protein>
<dbReference type="PATRIC" id="fig|1339314.3.peg.4603"/>
<gene>
    <name evidence="1" type="ORF">M123_4480</name>
</gene>
<accession>A0A016BR50</accession>
<evidence type="ECO:0000313" key="2">
    <source>
        <dbReference type="Proteomes" id="UP000020938"/>
    </source>
</evidence>
<comment type="caution">
    <text evidence="1">The sequence shown here is derived from an EMBL/GenBank/DDBJ whole genome shotgun (WGS) entry which is preliminary data.</text>
</comment>